<proteinExistence type="predicted"/>
<protein>
    <submittedName>
        <fullName evidence="1">Uncharacterized protein</fullName>
    </submittedName>
</protein>
<name>A0A261XUN6_9FUNG</name>
<evidence type="ECO:0000313" key="1">
    <source>
        <dbReference type="EMBL" id="OZJ02071.1"/>
    </source>
</evidence>
<keyword evidence="2" id="KW-1185">Reference proteome</keyword>
<dbReference type="OrthoDB" id="367221at2759"/>
<reference evidence="1 2" key="1">
    <citation type="journal article" date="2017" name="Mycologia">
        <title>Bifiguratus adelaidae, gen. et sp. nov., a new member of Mucoromycotina in endophytic and soil-dwelling habitats.</title>
        <authorList>
            <person name="Torres-Cruz T.J."/>
            <person name="Billingsley Tobias T.L."/>
            <person name="Almatruk M."/>
            <person name="Hesse C."/>
            <person name="Kuske C.R."/>
            <person name="Desiro A."/>
            <person name="Benucci G.M."/>
            <person name="Bonito G."/>
            <person name="Stajich J.E."/>
            <person name="Dunlap C."/>
            <person name="Arnold A.E."/>
            <person name="Porras-Alfaro A."/>
        </authorList>
    </citation>
    <scope>NUCLEOTIDE SEQUENCE [LARGE SCALE GENOMIC DNA]</scope>
    <source>
        <strain evidence="1 2">AZ0501</strain>
    </source>
</reference>
<feature type="non-terminal residue" evidence="1">
    <location>
        <position position="92"/>
    </location>
</feature>
<accession>A0A261XUN6</accession>
<sequence>MGKRSQGPTLHIRRGKFKQRFLSKHSSLLKRSETAHGILVTCGVNNETRALGQTLALFEDVLPVLFPNYETTWERYEGHFDVDESFRSKKRR</sequence>
<comment type="caution">
    <text evidence="1">The sequence shown here is derived from an EMBL/GenBank/DDBJ whole genome shotgun (WGS) entry which is preliminary data.</text>
</comment>
<organism evidence="1 2">
    <name type="scientific">Bifiguratus adelaidae</name>
    <dbReference type="NCBI Taxonomy" id="1938954"/>
    <lineage>
        <taxon>Eukaryota</taxon>
        <taxon>Fungi</taxon>
        <taxon>Fungi incertae sedis</taxon>
        <taxon>Mucoromycota</taxon>
        <taxon>Mucoromycotina</taxon>
        <taxon>Endogonomycetes</taxon>
        <taxon>Endogonales</taxon>
        <taxon>Endogonales incertae sedis</taxon>
        <taxon>Bifiguratus</taxon>
    </lineage>
</organism>
<evidence type="ECO:0000313" key="2">
    <source>
        <dbReference type="Proteomes" id="UP000242875"/>
    </source>
</evidence>
<gene>
    <name evidence="1" type="ORF">BZG36_05057</name>
</gene>
<dbReference type="Proteomes" id="UP000242875">
    <property type="component" value="Unassembled WGS sequence"/>
</dbReference>
<dbReference type="AlphaFoldDB" id="A0A261XUN6"/>
<dbReference type="EMBL" id="MVBO01000193">
    <property type="protein sequence ID" value="OZJ02071.1"/>
    <property type="molecule type" value="Genomic_DNA"/>
</dbReference>